<accession>A0A5J4V0B2</accession>
<dbReference type="InterPro" id="IPR043502">
    <property type="entry name" value="DNA/RNA_pol_sf"/>
</dbReference>
<protein>
    <submittedName>
        <fullName evidence="1">Uncharacterized protein</fullName>
    </submittedName>
</protein>
<evidence type="ECO:0000313" key="1">
    <source>
        <dbReference type="EMBL" id="KAA6376416.1"/>
    </source>
</evidence>
<reference evidence="1 2" key="1">
    <citation type="submission" date="2019-03" db="EMBL/GenBank/DDBJ databases">
        <title>Single cell metagenomics reveals metabolic interactions within the superorganism composed of flagellate Streblomastix strix and complex community of Bacteroidetes bacteria on its surface.</title>
        <authorList>
            <person name="Treitli S.C."/>
            <person name="Kolisko M."/>
            <person name="Husnik F."/>
            <person name="Keeling P."/>
            <person name="Hampl V."/>
        </authorList>
    </citation>
    <scope>NUCLEOTIDE SEQUENCE [LARGE SCALE GENOMIC DNA]</scope>
    <source>
        <strain evidence="1">ST1C</strain>
    </source>
</reference>
<evidence type="ECO:0000313" key="2">
    <source>
        <dbReference type="Proteomes" id="UP000324800"/>
    </source>
</evidence>
<sequence>MWYVKIDKIRMSRLTKGLLIDKPRVPILNLDLLDTNEEVSDFKTILEEQLKMNIEISFYKDQIKLFNPSLRIKMANGKWRKIFDTKALNKQIADFHFKMHDSNEIKQAI</sequence>
<dbReference type="SUPFAM" id="SSF56672">
    <property type="entry name" value="DNA/RNA polymerases"/>
    <property type="match status" value="1"/>
</dbReference>
<organism evidence="1 2">
    <name type="scientific">Streblomastix strix</name>
    <dbReference type="NCBI Taxonomy" id="222440"/>
    <lineage>
        <taxon>Eukaryota</taxon>
        <taxon>Metamonada</taxon>
        <taxon>Preaxostyla</taxon>
        <taxon>Oxymonadida</taxon>
        <taxon>Streblomastigidae</taxon>
        <taxon>Streblomastix</taxon>
    </lineage>
</organism>
<dbReference type="Proteomes" id="UP000324800">
    <property type="component" value="Unassembled WGS sequence"/>
</dbReference>
<proteinExistence type="predicted"/>
<gene>
    <name evidence="1" type="ORF">EZS28_028056</name>
</gene>
<name>A0A5J4V0B2_9EUKA</name>
<comment type="caution">
    <text evidence="1">The sequence shown here is derived from an EMBL/GenBank/DDBJ whole genome shotgun (WGS) entry which is preliminary data.</text>
</comment>
<dbReference type="EMBL" id="SNRW01010541">
    <property type="protein sequence ID" value="KAA6376416.1"/>
    <property type="molecule type" value="Genomic_DNA"/>
</dbReference>
<dbReference type="AlphaFoldDB" id="A0A5J4V0B2"/>